<protein>
    <submittedName>
        <fullName evidence="2">Uncharacterized protein</fullName>
    </submittedName>
</protein>
<dbReference type="InParanoid" id="B8MAG7"/>
<reference evidence="3" key="1">
    <citation type="journal article" date="2015" name="Genome Announc.">
        <title>Genome sequence of the AIDS-associated pathogen Penicillium marneffei (ATCC18224) and its near taxonomic relative Talaromyces stipitatus (ATCC10500).</title>
        <authorList>
            <person name="Nierman W.C."/>
            <person name="Fedorova-Abrams N.D."/>
            <person name="Andrianopoulos A."/>
        </authorList>
    </citation>
    <scope>NUCLEOTIDE SEQUENCE [LARGE SCALE GENOMIC DNA]</scope>
    <source>
        <strain evidence="3">ATCC 10500 / CBS 375.48 / QM 6759 / NRRL 1006</strain>
    </source>
</reference>
<feature type="compositionally biased region" description="Acidic residues" evidence="1">
    <location>
        <begin position="301"/>
        <end position="317"/>
    </location>
</feature>
<dbReference type="STRING" id="441959.B8MAG7"/>
<dbReference type="OrthoDB" id="4315400at2759"/>
<feature type="compositionally biased region" description="Basic and acidic residues" evidence="1">
    <location>
        <begin position="140"/>
        <end position="159"/>
    </location>
</feature>
<feature type="compositionally biased region" description="Acidic residues" evidence="1">
    <location>
        <begin position="207"/>
        <end position="217"/>
    </location>
</feature>
<feature type="compositionally biased region" description="Polar residues" evidence="1">
    <location>
        <begin position="33"/>
        <end position="53"/>
    </location>
</feature>
<evidence type="ECO:0000256" key="1">
    <source>
        <dbReference type="SAM" id="MobiDB-lite"/>
    </source>
</evidence>
<dbReference type="GeneID" id="8098879"/>
<feature type="region of interest" description="Disordered" evidence="1">
    <location>
        <begin position="1"/>
        <end position="21"/>
    </location>
</feature>
<dbReference type="PhylomeDB" id="B8MAG7"/>
<keyword evidence="3" id="KW-1185">Reference proteome</keyword>
<dbReference type="AlphaFoldDB" id="B8MAG7"/>
<proteinExistence type="predicted"/>
<dbReference type="HOGENOM" id="CLU_029798_0_0_1"/>
<evidence type="ECO:0000313" key="2">
    <source>
        <dbReference type="EMBL" id="EED17391.1"/>
    </source>
</evidence>
<dbReference type="EMBL" id="EQ962655">
    <property type="protein sequence ID" value="EED17391.1"/>
    <property type="molecule type" value="Genomic_DNA"/>
</dbReference>
<organism evidence="2 3">
    <name type="scientific">Talaromyces stipitatus (strain ATCC 10500 / CBS 375.48 / QM 6759 / NRRL 1006)</name>
    <name type="common">Penicillium stipitatum</name>
    <dbReference type="NCBI Taxonomy" id="441959"/>
    <lineage>
        <taxon>Eukaryota</taxon>
        <taxon>Fungi</taxon>
        <taxon>Dikarya</taxon>
        <taxon>Ascomycota</taxon>
        <taxon>Pezizomycotina</taxon>
        <taxon>Eurotiomycetes</taxon>
        <taxon>Eurotiomycetidae</taxon>
        <taxon>Eurotiales</taxon>
        <taxon>Trichocomaceae</taxon>
        <taxon>Talaromyces</taxon>
        <taxon>Talaromyces sect. Talaromyces</taxon>
    </lineage>
</organism>
<dbReference type="RefSeq" id="XP_002481383.1">
    <property type="nucleotide sequence ID" value="XM_002481338.1"/>
</dbReference>
<accession>B8MAG7</accession>
<feature type="region of interest" description="Disordered" evidence="1">
    <location>
        <begin position="294"/>
        <end position="379"/>
    </location>
</feature>
<dbReference type="VEuPathDB" id="FungiDB:TSTA_112240"/>
<feature type="region of interest" description="Disordered" evidence="1">
    <location>
        <begin position="33"/>
        <end position="181"/>
    </location>
</feature>
<feature type="region of interest" description="Disordered" evidence="1">
    <location>
        <begin position="207"/>
        <end position="257"/>
    </location>
</feature>
<dbReference type="Proteomes" id="UP000001745">
    <property type="component" value="Unassembled WGS sequence"/>
</dbReference>
<gene>
    <name evidence="2" type="ORF">TSTA_112240</name>
</gene>
<sequence length="438" mass="49102">MEHDSPDISPTHSLMSYGIPDDMIRPISASESAVLSKYTSPAPSPGLPQSSHSFAALPPLKEPASATVSPRSPKSPAKTLKQKVSRLFGGSDKRSSPKYETFQENFDRHERDTPRSPLSGHWEVEESVKLIQQPASDKTASAERDNEDPSRHEFEELSSRRRPTSRSYSANRHQTLQDALRQLETENNGLTFEDIMRYIGVEDEDRIVSADDDDDGVHDERVERPWQPDTWNEPTQIRMPHNRPSNSNLSTSAPSTRASIRPYVERAAAFMATTGTSSGASSLSSDLAEAKHDMGNVELINGDEDEFADEEEEYEEEDKGHTTEDDNEETAPALRIVSRRARPLSSNPPDLDTPILYDSEPEDDASTPPSPNPQPVTRISWCPEIPVRHPDHRYIRFEDIRVTTPPPPQISSAPRVVTTTIAPRKKQRKHCKFPVSIW</sequence>
<feature type="compositionally biased region" description="Polar residues" evidence="1">
    <location>
        <begin position="243"/>
        <end position="257"/>
    </location>
</feature>
<evidence type="ECO:0000313" key="3">
    <source>
        <dbReference type="Proteomes" id="UP000001745"/>
    </source>
</evidence>
<feature type="compositionally biased region" description="Basic and acidic residues" evidence="1">
    <location>
        <begin position="105"/>
        <end position="114"/>
    </location>
</feature>
<name>B8MAG7_TALSN</name>